<proteinExistence type="inferred from homology"/>
<keyword evidence="9 12" id="KW-0342">GTP-binding</keyword>
<evidence type="ECO:0000256" key="1">
    <source>
        <dbReference type="ARBA" id="ARBA00004555"/>
    </source>
</evidence>
<keyword evidence="10" id="KW-0449">Lipoprotein</keyword>
<dbReference type="InterPro" id="IPR006689">
    <property type="entry name" value="Small_GTPase_ARF/SAR"/>
</dbReference>
<organism evidence="16 17">
    <name type="scientific">Cinchona calisaya</name>
    <dbReference type="NCBI Taxonomy" id="153742"/>
    <lineage>
        <taxon>Eukaryota</taxon>
        <taxon>Viridiplantae</taxon>
        <taxon>Streptophyta</taxon>
        <taxon>Embryophyta</taxon>
        <taxon>Tracheophyta</taxon>
        <taxon>Spermatophyta</taxon>
        <taxon>Magnoliopsida</taxon>
        <taxon>eudicotyledons</taxon>
        <taxon>Gunneridae</taxon>
        <taxon>Pentapetalae</taxon>
        <taxon>asterids</taxon>
        <taxon>lamiids</taxon>
        <taxon>Gentianales</taxon>
        <taxon>Rubiaceae</taxon>
        <taxon>Cinchonoideae</taxon>
        <taxon>Cinchoneae</taxon>
        <taxon>Cinchona</taxon>
    </lineage>
</organism>
<keyword evidence="13" id="KW-0479">Metal-binding</keyword>
<evidence type="ECO:0000256" key="10">
    <source>
        <dbReference type="ARBA" id="ARBA00023288"/>
    </source>
</evidence>
<dbReference type="PROSITE" id="PS51417">
    <property type="entry name" value="ARF"/>
    <property type="match status" value="1"/>
</dbReference>
<feature type="binding site" evidence="12">
    <location>
        <begin position="382"/>
        <end position="385"/>
    </location>
    <ligand>
        <name>GTP</name>
        <dbReference type="ChEBI" id="CHEBI:37565"/>
    </ligand>
</feature>
<evidence type="ECO:0000259" key="15">
    <source>
        <dbReference type="PROSITE" id="PS50011"/>
    </source>
</evidence>
<feature type="binding site" evidence="12">
    <location>
        <begin position="280"/>
        <end position="287"/>
    </location>
    <ligand>
        <name>GTP</name>
        <dbReference type="ChEBI" id="CHEBI:37565"/>
    </ligand>
</feature>
<comment type="similarity">
    <text evidence="2">Belongs to the small GTPase superfamily. Arf family.</text>
</comment>
<dbReference type="NCBIfam" id="TIGR00231">
    <property type="entry name" value="small_GTP"/>
    <property type="match status" value="1"/>
</dbReference>
<reference evidence="16 17" key="1">
    <citation type="submission" date="2024-11" db="EMBL/GenBank/DDBJ databases">
        <title>A near-complete genome assembly of Cinchona calisaya.</title>
        <authorList>
            <person name="Lian D.C."/>
            <person name="Zhao X.W."/>
            <person name="Wei L."/>
        </authorList>
    </citation>
    <scope>NUCLEOTIDE SEQUENCE [LARGE SCALE GENOMIC DNA]</scope>
    <source>
        <tissue evidence="16">Nenye</tissue>
    </source>
</reference>
<evidence type="ECO:0000256" key="6">
    <source>
        <dbReference type="ARBA" id="ARBA00022892"/>
    </source>
</evidence>
<evidence type="ECO:0000256" key="9">
    <source>
        <dbReference type="ARBA" id="ARBA00023134"/>
    </source>
</evidence>
<comment type="subcellular location">
    <subcellularLocation>
        <location evidence="1">Golgi apparatus</location>
    </subcellularLocation>
</comment>
<feature type="region of interest" description="Disordered" evidence="14">
    <location>
        <begin position="204"/>
        <end position="242"/>
    </location>
</feature>
<keyword evidence="8" id="KW-0333">Golgi apparatus</keyword>
<evidence type="ECO:0000256" key="11">
    <source>
        <dbReference type="ARBA" id="ARBA00040200"/>
    </source>
</evidence>
<dbReference type="InterPro" id="IPR045872">
    <property type="entry name" value="Arf1-5-like"/>
</dbReference>
<dbReference type="Proteomes" id="UP001630127">
    <property type="component" value="Unassembled WGS sequence"/>
</dbReference>
<feature type="compositionally biased region" description="Polar residues" evidence="14">
    <location>
        <begin position="220"/>
        <end position="242"/>
    </location>
</feature>
<dbReference type="InterPro" id="IPR024156">
    <property type="entry name" value="Small_GTPase_ARF"/>
</dbReference>
<evidence type="ECO:0000256" key="12">
    <source>
        <dbReference type="PIRSR" id="PIRSR606689-1"/>
    </source>
</evidence>
<dbReference type="InterPro" id="IPR000719">
    <property type="entry name" value="Prot_kinase_dom"/>
</dbReference>
<dbReference type="Gene3D" id="1.10.510.10">
    <property type="entry name" value="Transferase(Phosphotransferase) domain 1"/>
    <property type="match status" value="1"/>
</dbReference>
<evidence type="ECO:0000256" key="4">
    <source>
        <dbReference type="ARBA" id="ARBA00022707"/>
    </source>
</evidence>
<feature type="binding site" evidence="13">
    <location>
        <position position="287"/>
    </location>
    <ligand>
        <name>Mg(2+)</name>
        <dbReference type="ChEBI" id="CHEBI:18420"/>
    </ligand>
</feature>
<keyword evidence="17" id="KW-1185">Reference proteome</keyword>
<keyword evidence="6" id="KW-0931">ER-Golgi transport</keyword>
<dbReference type="AlphaFoldDB" id="A0ABD2ZVW7"/>
<sequence>MEYLHTGTECAVIRRDVKDSNILLDENFVAKVSDFGLSRLEKITQSKSYVSTKIKGTVGYWDPEYVMTCRLTRKSDVYSFGVVLLVVLSGRPAVDTRNQEEQQSLLSCFQECIIEGDIDRMVDPSLQGKISSRSLREFVKCVENCLHHLPKKRPTMAQVVVNLERALEQQKIPMLASSRSASAVGQEEVPLLGETVLLLPDEGITSESTQNPYSADEGITSESTQNSYSPTRGNNLHSSTNDFHLPKPSRSWQWKAVWNRGSKFFSRLFVKKEICIVMVGLANAGKTTILYKLKLGEIVTTIPAIGFIVETVEYKNISFTVWDVGGQDKIRPLWRHYFHNTLGLVFVVDSNDRDHVFEARDELHRMLNEDELRDVVLLVFANKQDLPNAMNAAEIADKLGLYSLRQRHWYIQSICGLSGEGLYEGLDWLSNNIANKA</sequence>
<dbReference type="Gene3D" id="3.40.50.300">
    <property type="entry name" value="P-loop containing nucleotide triphosphate hydrolases"/>
    <property type="match status" value="1"/>
</dbReference>
<evidence type="ECO:0000256" key="3">
    <source>
        <dbReference type="ARBA" id="ARBA00022448"/>
    </source>
</evidence>
<dbReference type="InterPro" id="IPR027417">
    <property type="entry name" value="P-loop_NTPase"/>
</dbReference>
<dbReference type="GO" id="GO:0016192">
    <property type="term" value="P:vesicle-mediated transport"/>
    <property type="evidence" value="ECO:0007669"/>
    <property type="project" value="UniProtKB-KW"/>
</dbReference>
<dbReference type="GO" id="GO:0005794">
    <property type="term" value="C:Golgi apparatus"/>
    <property type="evidence" value="ECO:0007669"/>
    <property type="project" value="UniProtKB-SubCell"/>
</dbReference>
<keyword evidence="13" id="KW-0460">Magnesium</keyword>
<feature type="domain" description="Protein kinase" evidence="15">
    <location>
        <begin position="1"/>
        <end position="167"/>
    </location>
</feature>
<name>A0ABD2ZVW7_9GENT</name>
<keyword evidence="7" id="KW-0653">Protein transport</keyword>
<evidence type="ECO:0000256" key="14">
    <source>
        <dbReference type="SAM" id="MobiDB-lite"/>
    </source>
</evidence>
<keyword evidence="5 12" id="KW-0547">Nucleotide-binding</keyword>
<dbReference type="EMBL" id="JBJUIK010000007">
    <property type="protein sequence ID" value="KAL3523574.1"/>
    <property type="molecule type" value="Genomic_DNA"/>
</dbReference>
<dbReference type="InterPro" id="IPR005225">
    <property type="entry name" value="Small_GTP-bd"/>
</dbReference>
<protein>
    <recommendedName>
        <fullName evidence="11">ADP-ribosylation factor 1</fullName>
    </recommendedName>
</protein>
<evidence type="ECO:0000313" key="16">
    <source>
        <dbReference type="EMBL" id="KAL3523574.1"/>
    </source>
</evidence>
<accession>A0ABD2ZVW7</accession>
<dbReference type="SMART" id="SM00220">
    <property type="entry name" value="S_TKc"/>
    <property type="match status" value="1"/>
</dbReference>
<dbReference type="PANTHER" id="PTHR11711">
    <property type="entry name" value="ADP RIBOSYLATION FACTOR-RELATED"/>
    <property type="match status" value="1"/>
</dbReference>
<dbReference type="GO" id="GO:0005525">
    <property type="term" value="F:GTP binding"/>
    <property type="evidence" value="ECO:0007669"/>
    <property type="project" value="UniProtKB-KW"/>
</dbReference>
<evidence type="ECO:0000256" key="2">
    <source>
        <dbReference type="ARBA" id="ARBA00010290"/>
    </source>
</evidence>
<dbReference type="GO" id="GO:0015031">
    <property type="term" value="P:protein transport"/>
    <property type="evidence" value="ECO:0007669"/>
    <property type="project" value="UniProtKB-KW"/>
</dbReference>
<evidence type="ECO:0000256" key="7">
    <source>
        <dbReference type="ARBA" id="ARBA00022927"/>
    </source>
</evidence>
<dbReference type="CDD" id="cd04150">
    <property type="entry name" value="Arf1_5_like"/>
    <property type="match status" value="1"/>
</dbReference>
<dbReference type="Pfam" id="PF00025">
    <property type="entry name" value="Arf"/>
    <property type="match status" value="1"/>
</dbReference>
<dbReference type="SUPFAM" id="SSF52540">
    <property type="entry name" value="P-loop containing nucleoside triphosphate hydrolases"/>
    <property type="match status" value="1"/>
</dbReference>
<dbReference type="SMART" id="SM00178">
    <property type="entry name" value="SAR"/>
    <property type="match status" value="1"/>
</dbReference>
<evidence type="ECO:0000256" key="5">
    <source>
        <dbReference type="ARBA" id="ARBA00022741"/>
    </source>
</evidence>
<dbReference type="GO" id="GO:0016004">
    <property type="term" value="F:phospholipase activator activity"/>
    <property type="evidence" value="ECO:0007669"/>
    <property type="project" value="UniProtKB-ARBA"/>
</dbReference>
<comment type="caution">
    <text evidence="16">The sequence shown here is derived from an EMBL/GenBank/DDBJ whole genome shotgun (WGS) entry which is preliminary data.</text>
</comment>
<dbReference type="PROSITE" id="PS50011">
    <property type="entry name" value="PROTEIN_KINASE_DOM"/>
    <property type="match status" value="1"/>
</dbReference>
<evidence type="ECO:0000313" key="17">
    <source>
        <dbReference type="Proteomes" id="UP001630127"/>
    </source>
</evidence>
<keyword evidence="4" id="KW-0519">Myristate</keyword>
<gene>
    <name evidence="16" type="ORF">ACH5RR_016408</name>
</gene>
<dbReference type="FunFam" id="3.40.50.300:FF:003500">
    <property type="entry name" value="ADP-ribosylation factor 1"/>
    <property type="match status" value="1"/>
</dbReference>
<feature type="binding site" evidence="12">
    <location>
        <position position="326"/>
    </location>
    <ligand>
        <name>GTP</name>
        <dbReference type="ChEBI" id="CHEBI:37565"/>
    </ligand>
</feature>
<dbReference type="Pfam" id="PF00069">
    <property type="entry name" value="Pkinase"/>
    <property type="match status" value="1"/>
</dbReference>
<evidence type="ECO:0000256" key="13">
    <source>
        <dbReference type="PIRSR" id="PIRSR606689-2"/>
    </source>
</evidence>
<dbReference type="SUPFAM" id="SSF56112">
    <property type="entry name" value="Protein kinase-like (PK-like)"/>
    <property type="match status" value="1"/>
</dbReference>
<dbReference type="InterPro" id="IPR011009">
    <property type="entry name" value="Kinase-like_dom_sf"/>
</dbReference>
<dbReference type="SMART" id="SM00177">
    <property type="entry name" value="ARF"/>
    <property type="match status" value="1"/>
</dbReference>
<evidence type="ECO:0000256" key="8">
    <source>
        <dbReference type="ARBA" id="ARBA00023034"/>
    </source>
</evidence>
<keyword evidence="3" id="KW-0813">Transport</keyword>
<dbReference type="PRINTS" id="PR00328">
    <property type="entry name" value="SAR1GTPBP"/>
</dbReference>